<feature type="signal peptide" evidence="1">
    <location>
        <begin position="1"/>
        <end position="18"/>
    </location>
</feature>
<dbReference type="Proteomes" id="UP000199409">
    <property type="component" value="Unassembled WGS sequence"/>
</dbReference>
<dbReference type="OrthoDB" id="573055at2"/>
<evidence type="ECO:0000256" key="1">
    <source>
        <dbReference type="SAM" id="SignalP"/>
    </source>
</evidence>
<name>A0A1H4DD48_9BACT</name>
<reference evidence="2 3" key="1">
    <citation type="submission" date="2016-10" db="EMBL/GenBank/DDBJ databases">
        <authorList>
            <person name="de Groot N.N."/>
        </authorList>
    </citation>
    <scope>NUCLEOTIDE SEQUENCE [LARGE SCALE GENOMIC DNA]</scope>
    <source>
        <strain evidence="2 3">DSM 7343</strain>
    </source>
</reference>
<accession>A0A1H4DD48</accession>
<organism evidence="2 3">
    <name type="scientific">Desulfuromusa kysingii</name>
    <dbReference type="NCBI Taxonomy" id="37625"/>
    <lineage>
        <taxon>Bacteria</taxon>
        <taxon>Pseudomonadati</taxon>
        <taxon>Thermodesulfobacteriota</taxon>
        <taxon>Desulfuromonadia</taxon>
        <taxon>Desulfuromonadales</taxon>
        <taxon>Geopsychrobacteraceae</taxon>
        <taxon>Desulfuromusa</taxon>
    </lineage>
</organism>
<dbReference type="RefSeq" id="WP_092350082.1">
    <property type="nucleotide sequence ID" value="NZ_FNQN01000010.1"/>
</dbReference>
<evidence type="ECO:0000313" key="3">
    <source>
        <dbReference type="Proteomes" id="UP000199409"/>
    </source>
</evidence>
<gene>
    <name evidence="2" type="ORF">SAMN05660420_02889</name>
</gene>
<sequence>MKALLVLGFLLLPTILMANEADVVRVEVDKVGSGYRFDVTVQHHDEGWQHYANKWEVVTADGQVLATRVLHHPHVNEQPFTRSLSGVEIAAEISSVIIRAHDLVHGYGGEEMTVMLPK</sequence>
<keyword evidence="1" id="KW-0732">Signal</keyword>
<dbReference type="STRING" id="37625.SAMN05660420_02889"/>
<protein>
    <submittedName>
        <fullName evidence="2">Uncharacterized protein</fullName>
    </submittedName>
</protein>
<dbReference type="EMBL" id="FNQN01000010">
    <property type="protein sequence ID" value="SEA70547.1"/>
    <property type="molecule type" value="Genomic_DNA"/>
</dbReference>
<feature type="chain" id="PRO_5011771130" evidence="1">
    <location>
        <begin position="19"/>
        <end position="118"/>
    </location>
</feature>
<proteinExistence type="predicted"/>
<dbReference type="AlphaFoldDB" id="A0A1H4DD48"/>
<keyword evidence="3" id="KW-1185">Reference proteome</keyword>
<evidence type="ECO:0000313" key="2">
    <source>
        <dbReference type="EMBL" id="SEA70547.1"/>
    </source>
</evidence>